<keyword evidence="4 9" id="KW-1003">Cell membrane</keyword>
<evidence type="ECO:0000313" key="11">
    <source>
        <dbReference type="EMBL" id="RXG29740.1"/>
    </source>
</evidence>
<dbReference type="EMBL" id="FQXT01000004">
    <property type="protein sequence ID" value="SHI17660.1"/>
    <property type="molecule type" value="Genomic_DNA"/>
</dbReference>
<feature type="transmembrane region" description="Helical" evidence="9">
    <location>
        <begin position="196"/>
        <end position="216"/>
    </location>
</feature>
<dbReference type="GO" id="GO:0140359">
    <property type="term" value="F:ABC-type transporter activity"/>
    <property type="evidence" value="ECO:0007669"/>
    <property type="project" value="InterPro"/>
</dbReference>
<evidence type="ECO:0000313" key="12">
    <source>
        <dbReference type="EMBL" id="SHI17660.1"/>
    </source>
</evidence>
<comment type="subcellular location">
    <subcellularLocation>
        <location evidence="1">Cell inner membrane</location>
        <topology evidence="1">Multi-pass membrane protein</topology>
    </subcellularLocation>
    <subcellularLocation>
        <location evidence="9">Cell membrane</location>
        <topology evidence="9">Multi-pass membrane protein</topology>
    </subcellularLocation>
</comment>
<keyword evidence="8 9" id="KW-0472">Membrane</keyword>
<feature type="domain" description="ABC transmembrane type-2" evidence="10">
    <location>
        <begin position="49"/>
        <end position="279"/>
    </location>
</feature>
<dbReference type="STRING" id="573501.SAMN04487999_2565"/>
<dbReference type="InterPro" id="IPR047817">
    <property type="entry name" value="ABC2_TM_bact-type"/>
</dbReference>
<feature type="transmembrane region" description="Helical" evidence="9">
    <location>
        <begin position="164"/>
        <end position="184"/>
    </location>
</feature>
<keyword evidence="6 9" id="KW-0812">Transmembrane</keyword>
<evidence type="ECO:0000256" key="1">
    <source>
        <dbReference type="ARBA" id="ARBA00004429"/>
    </source>
</evidence>
<keyword evidence="7 9" id="KW-1133">Transmembrane helix</keyword>
<gene>
    <name evidence="11" type="ORF">DSM01_1842</name>
    <name evidence="12" type="ORF">SAMN04487999_2565</name>
</gene>
<comment type="caution">
    <text evidence="9">Lacks conserved residue(s) required for the propagation of feature annotation.</text>
</comment>
<feature type="transmembrane region" description="Helical" evidence="9">
    <location>
        <begin position="52"/>
        <end position="73"/>
    </location>
</feature>
<dbReference type="PANTHER" id="PTHR30413">
    <property type="entry name" value="INNER MEMBRANE TRANSPORT PERMEASE"/>
    <property type="match status" value="1"/>
</dbReference>
<sequence length="287" mass="32657">MKEQDDWLYEINAKQSLLAIDFKEIWRYKDLLLLFVRRDIVSAYKQTILGPLWYVIQPLFTGVIFTLVFNNIASIQTGGAPPFLFNLAGITMWSYFAQCLNNTSNTFASNAGLFSKVYFPRIITPLSQAISALFKLSIQLLIFACFYLYFVLKGYALQPDVTLWLFPVVLGILAVLGLGLGMLISSLTTKYRDFRILIGFATTLLMYVSAVMYPIAEVQNSETLSEYTWVVELNPIAILIEAFRYMTLQEGIFNWGLLGYCALLSLMVFFVGLVVFNRTGRNFIDTI</sequence>
<proteinExistence type="inferred from homology"/>
<dbReference type="Pfam" id="PF01061">
    <property type="entry name" value="ABC2_membrane"/>
    <property type="match status" value="1"/>
</dbReference>
<keyword evidence="14" id="KW-1185">Reference proteome</keyword>
<dbReference type="PROSITE" id="PS51012">
    <property type="entry name" value="ABC_TM2"/>
    <property type="match status" value="1"/>
</dbReference>
<name>A0A1M5Z0F0_9FLAO</name>
<evidence type="ECO:0000256" key="9">
    <source>
        <dbReference type="RuleBase" id="RU361157"/>
    </source>
</evidence>
<dbReference type="PANTHER" id="PTHR30413:SF8">
    <property type="entry name" value="TRANSPORT PERMEASE PROTEIN"/>
    <property type="match status" value="1"/>
</dbReference>
<reference evidence="13" key="1">
    <citation type="submission" date="2016-11" db="EMBL/GenBank/DDBJ databases">
        <authorList>
            <person name="Varghese N."/>
            <person name="Submissions S."/>
        </authorList>
    </citation>
    <scope>NUCLEOTIDE SEQUENCE [LARGE SCALE GENOMIC DNA]</scope>
    <source>
        <strain evidence="13">DSM 19859</strain>
    </source>
</reference>
<evidence type="ECO:0000256" key="4">
    <source>
        <dbReference type="ARBA" id="ARBA00022475"/>
    </source>
</evidence>
<accession>A0A1M5Z0F0</accession>
<evidence type="ECO:0000256" key="7">
    <source>
        <dbReference type="ARBA" id="ARBA00022989"/>
    </source>
</evidence>
<keyword evidence="3 9" id="KW-0813">Transport</keyword>
<comment type="similarity">
    <text evidence="2 9">Belongs to the ABC-2 integral membrane protein family.</text>
</comment>
<dbReference type="RefSeq" id="WP_072983613.1">
    <property type="nucleotide sequence ID" value="NZ_FQXT01000004.1"/>
</dbReference>
<evidence type="ECO:0000256" key="5">
    <source>
        <dbReference type="ARBA" id="ARBA00022519"/>
    </source>
</evidence>
<organism evidence="12 13">
    <name type="scientific">Leeuwenhoekiella palythoae</name>
    <dbReference type="NCBI Taxonomy" id="573501"/>
    <lineage>
        <taxon>Bacteria</taxon>
        <taxon>Pseudomonadati</taxon>
        <taxon>Bacteroidota</taxon>
        <taxon>Flavobacteriia</taxon>
        <taxon>Flavobacteriales</taxon>
        <taxon>Flavobacteriaceae</taxon>
        <taxon>Leeuwenhoekiella</taxon>
    </lineage>
</organism>
<protein>
    <recommendedName>
        <fullName evidence="9">Transport permease protein</fullName>
    </recommendedName>
</protein>
<evidence type="ECO:0000256" key="6">
    <source>
        <dbReference type="ARBA" id="ARBA00022692"/>
    </source>
</evidence>
<dbReference type="GO" id="GO:0015920">
    <property type="term" value="P:lipopolysaccharide transport"/>
    <property type="evidence" value="ECO:0007669"/>
    <property type="project" value="TreeGrafter"/>
</dbReference>
<dbReference type="OrthoDB" id="9786910at2"/>
<dbReference type="AlphaFoldDB" id="A0A1M5Z0F0"/>
<evidence type="ECO:0000313" key="13">
    <source>
        <dbReference type="Proteomes" id="UP000184240"/>
    </source>
</evidence>
<reference evidence="11 14" key="3">
    <citation type="submission" date="2018-07" db="EMBL/GenBank/DDBJ databases">
        <title>Leeuwenhoekiella genomics.</title>
        <authorList>
            <person name="Tahon G."/>
            <person name="Willems A."/>
        </authorList>
    </citation>
    <scope>NUCLEOTIDE SEQUENCE [LARGE SCALE GENOMIC DNA]</scope>
    <source>
        <strain evidence="11 14">LMG 24856</strain>
    </source>
</reference>
<dbReference type="Proteomes" id="UP000290037">
    <property type="component" value="Unassembled WGS sequence"/>
</dbReference>
<evidence type="ECO:0000259" key="10">
    <source>
        <dbReference type="PROSITE" id="PS51012"/>
    </source>
</evidence>
<dbReference type="Proteomes" id="UP000184240">
    <property type="component" value="Unassembled WGS sequence"/>
</dbReference>
<dbReference type="GO" id="GO:0005886">
    <property type="term" value="C:plasma membrane"/>
    <property type="evidence" value="ECO:0007669"/>
    <property type="project" value="UniProtKB-SubCell"/>
</dbReference>
<evidence type="ECO:0000256" key="8">
    <source>
        <dbReference type="ARBA" id="ARBA00023136"/>
    </source>
</evidence>
<reference evidence="12" key="2">
    <citation type="submission" date="2016-11" db="EMBL/GenBank/DDBJ databases">
        <authorList>
            <person name="Jaros S."/>
            <person name="Januszkiewicz K."/>
            <person name="Wedrychowicz H."/>
        </authorList>
    </citation>
    <scope>NUCLEOTIDE SEQUENCE [LARGE SCALE GENOMIC DNA]</scope>
    <source>
        <strain evidence="12">DSM 19859</strain>
    </source>
</reference>
<evidence type="ECO:0000256" key="3">
    <source>
        <dbReference type="ARBA" id="ARBA00022448"/>
    </source>
</evidence>
<evidence type="ECO:0000256" key="2">
    <source>
        <dbReference type="ARBA" id="ARBA00007783"/>
    </source>
</evidence>
<dbReference type="EMBL" id="QOVN01000003">
    <property type="protein sequence ID" value="RXG29740.1"/>
    <property type="molecule type" value="Genomic_DNA"/>
</dbReference>
<evidence type="ECO:0000313" key="14">
    <source>
        <dbReference type="Proteomes" id="UP000290037"/>
    </source>
</evidence>
<feature type="transmembrane region" description="Helical" evidence="9">
    <location>
        <begin position="132"/>
        <end position="152"/>
    </location>
</feature>
<dbReference type="InterPro" id="IPR013525">
    <property type="entry name" value="ABC2_TM"/>
</dbReference>
<keyword evidence="5" id="KW-0997">Cell inner membrane</keyword>
<feature type="transmembrane region" description="Helical" evidence="9">
    <location>
        <begin position="252"/>
        <end position="276"/>
    </location>
</feature>